<keyword evidence="12" id="KW-1185">Reference proteome</keyword>
<feature type="binding site" evidence="9">
    <location>
        <position position="62"/>
    </location>
    <ligand>
        <name>ATP</name>
        <dbReference type="ChEBI" id="CHEBI:30616"/>
    </ligand>
</feature>
<dbReference type="AlphaFoldDB" id="A0A0P6XJY9"/>
<keyword evidence="3" id="KW-0808">Transferase</keyword>
<name>A0A0P6XJY9_9CHLR</name>
<dbReference type="RefSeq" id="WP_062420316.1">
    <property type="nucleotide sequence ID" value="NZ_BBYA01000001.1"/>
</dbReference>
<dbReference type="PATRIC" id="fig|229920.5.peg.1847"/>
<comment type="caution">
    <text evidence="11">The sequence shown here is derived from an EMBL/GenBank/DDBJ whole genome shotgun (WGS) entry which is preliminary data.</text>
</comment>
<dbReference type="InterPro" id="IPR011047">
    <property type="entry name" value="Quinoprotein_ADH-like_sf"/>
</dbReference>
<dbReference type="InterPro" id="IPR011009">
    <property type="entry name" value="Kinase-like_dom_sf"/>
</dbReference>
<dbReference type="PROSITE" id="PS00107">
    <property type="entry name" value="PROTEIN_KINASE_ATP"/>
    <property type="match status" value="1"/>
</dbReference>
<evidence type="ECO:0000256" key="8">
    <source>
        <dbReference type="ARBA" id="ARBA00048679"/>
    </source>
</evidence>
<dbReference type="PANTHER" id="PTHR24363">
    <property type="entry name" value="SERINE/THREONINE PROTEIN KINASE"/>
    <property type="match status" value="1"/>
</dbReference>
<dbReference type="InterPro" id="IPR011044">
    <property type="entry name" value="Quino_amine_DH_bsu"/>
</dbReference>
<comment type="catalytic activity">
    <reaction evidence="7">
        <text>L-threonyl-[protein] + ATP = O-phospho-L-threonyl-[protein] + ADP + H(+)</text>
        <dbReference type="Rhea" id="RHEA:46608"/>
        <dbReference type="Rhea" id="RHEA-COMP:11060"/>
        <dbReference type="Rhea" id="RHEA-COMP:11605"/>
        <dbReference type="ChEBI" id="CHEBI:15378"/>
        <dbReference type="ChEBI" id="CHEBI:30013"/>
        <dbReference type="ChEBI" id="CHEBI:30616"/>
        <dbReference type="ChEBI" id="CHEBI:61977"/>
        <dbReference type="ChEBI" id="CHEBI:456216"/>
        <dbReference type="EC" id="2.7.11.1"/>
    </reaction>
</comment>
<dbReference type="GO" id="GO:0005524">
    <property type="term" value="F:ATP binding"/>
    <property type="evidence" value="ECO:0007669"/>
    <property type="project" value="UniProtKB-UniRule"/>
</dbReference>
<dbReference type="Pfam" id="PF00069">
    <property type="entry name" value="Pkinase"/>
    <property type="match status" value="1"/>
</dbReference>
<sequence length="631" mass="70620">MDTQGYPPEEQTWQETEKPLLAGSILANRYLIQDVIGAGGMGSVYRARDMHFSNAVKLVAVKEMINQTRDPALRQTMLMNFEREANILVSLNHISIPKIFDFFEVNERYYLVQEYIDGKDLEKYLADVKGNIPEDQVIGWAIEMCNVLEFLHNHKPEPIIFRDVKPSNIMVNRNDHIVLIDFGIAKVFKVGQKGTMIGTEGYAPPEQYRGEANPTVDIYALGATLHHLLTKKDPRIEAPFTFSERPIRQINPAVSTELEAVINTSLAYNAKDRYPTAAAMKEALMAVAGRKGIPTIPHYAVAQPQQISLAPESDIKPVWKFECEDEIRATPLVDGGLAYIGVYDNNMYALDANDGSFRWKFPSEGGIVSQPVLQEGKLIFGSEDHHVYAVGARNGKEVWKVQTGGPVRSSGRVAEGHVFIGSDDGYLYAINLTTNKVSWRVETQDAIRSTPCITDDFIYFGSESGEMTCCDFRGTVKFRFTAKRAITSSPLITNNRIFFGSVDSTFYALDAKTGWTIWRFRMGKGSVSSPCTADGLLFFGSADGNIYSVDGANGREIWRFKTDHQVSGSPVIYRDNLICGSADGYLYCLEYRSGRMRWKYPTRGPITGTPIVYNDIIYFGSVDHTFYALPV</sequence>
<protein>
    <recommendedName>
        <fullName evidence="1">non-specific serine/threonine protein kinase</fullName>
        <ecNumber evidence="1">2.7.11.1</ecNumber>
    </recommendedName>
</protein>
<evidence type="ECO:0000313" key="11">
    <source>
        <dbReference type="EMBL" id="KPL71718.1"/>
    </source>
</evidence>
<evidence type="ECO:0000259" key="10">
    <source>
        <dbReference type="PROSITE" id="PS50011"/>
    </source>
</evidence>
<keyword evidence="4 9" id="KW-0547">Nucleotide-binding</keyword>
<dbReference type="InterPro" id="IPR002372">
    <property type="entry name" value="PQQ_rpt_dom"/>
</dbReference>
<dbReference type="InterPro" id="IPR000719">
    <property type="entry name" value="Prot_kinase_dom"/>
</dbReference>
<dbReference type="Proteomes" id="UP000050430">
    <property type="component" value="Unassembled WGS sequence"/>
</dbReference>
<keyword evidence="6 9" id="KW-0067">ATP-binding</keyword>
<evidence type="ECO:0000256" key="2">
    <source>
        <dbReference type="ARBA" id="ARBA00022527"/>
    </source>
</evidence>
<dbReference type="EC" id="2.7.11.1" evidence="1"/>
<reference evidence="11 12" key="1">
    <citation type="submission" date="2015-07" db="EMBL/GenBank/DDBJ databases">
        <title>Genome sequence of Leptolinea tardivitalis DSM 16556.</title>
        <authorList>
            <person name="Hemp J."/>
            <person name="Ward L.M."/>
            <person name="Pace L.A."/>
            <person name="Fischer W.W."/>
        </authorList>
    </citation>
    <scope>NUCLEOTIDE SEQUENCE [LARGE SCALE GENOMIC DNA]</scope>
    <source>
        <strain evidence="11 12">YMTK-2</strain>
    </source>
</reference>
<comment type="catalytic activity">
    <reaction evidence="8">
        <text>L-seryl-[protein] + ATP = O-phospho-L-seryl-[protein] + ADP + H(+)</text>
        <dbReference type="Rhea" id="RHEA:17989"/>
        <dbReference type="Rhea" id="RHEA-COMP:9863"/>
        <dbReference type="Rhea" id="RHEA-COMP:11604"/>
        <dbReference type="ChEBI" id="CHEBI:15378"/>
        <dbReference type="ChEBI" id="CHEBI:29999"/>
        <dbReference type="ChEBI" id="CHEBI:30616"/>
        <dbReference type="ChEBI" id="CHEBI:83421"/>
        <dbReference type="ChEBI" id="CHEBI:456216"/>
        <dbReference type="EC" id="2.7.11.1"/>
    </reaction>
</comment>
<dbReference type="PANTHER" id="PTHR24363:SF0">
    <property type="entry name" value="SERINE_THREONINE KINASE LIKE DOMAIN CONTAINING 1"/>
    <property type="match status" value="1"/>
</dbReference>
<evidence type="ECO:0000256" key="7">
    <source>
        <dbReference type="ARBA" id="ARBA00047899"/>
    </source>
</evidence>
<evidence type="ECO:0000256" key="1">
    <source>
        <dbReference type="ARBA" id="ARBA00012513"/>
    </source>
</evidence>
<accession>A0A0P6XJY9</accession>
<dbReference type="PROSITE" id="PS50011">
    <property type="entry name" value="PROTEIN_KINASE_DOM"/>
    <property type="match status" value="1"/>
</dbReference>
<dbReference type="SUPFAM" id="SSF56112">
    <property type="entry name" value="Protein kinase-like (PK-like)"/>
    <property type="match status" value="1"/>
</dbReference>
<dbReference type="InterPro" id="IPR015943">
    <property type="entry name" value="WD40/YVTN_repeat-like_dom_sf"/>
</dbReference>
<dbReference type="SMART" id="SM00220">
    <property type="entry name" value="S_TKc"/>
    <property type="match status" value="1"/>
</dbReference>
<keyword evidence="5 11" id="KW-0418">Kinase</keyword>
<keyword evidence="2" id="KW-0723">Serine/threonine-protein kinase</keyword>
<dbReference type="SMART" id="SM00564">
    <property type="entry name" value="PQQ"/>
    <property type="match status" value="7"/>
</dbReference>
<dbReference type="Gene3D" id="2.130.10.10">
    <property type="entry name" value="YVTN repeat-like/Quinoprotein amine dehydrogenase"/>
    <property type="match status" value="2"/>
</dbReference>
<dbReference type="CDD" id="cd14014">
    <property type="entry name" value="STKc_PknB_like"/>
    <property type="match status" value="1"/>
</dbReference>
<evidence type="ECO:0000313" key="12">
    <source>
        <dbReference type="Proteomes" id="UP000050430"/>
    </source>
</evidence>
<dbReference type="STRING" id="229920.ADM99_09685"/>
<evidence type="ECO:0000256" key="9">
    <source>
        <dbReference type="PROSITE-ProRule" id="PRU10141"/>
    </source>
</evidence>
<dbReference type="EMBL" id="LGCK01000010">
    <property type="protein sequence ID" value="KPL71718.1"/>
    <property type="molecule type" value="Genomic_DNA"/>
</dbReference>
<evidence type="ECO:0000256" key="3">
    <source>
        <dbReference type="ARBA" id="ARBA00022679"/>
    </source>
</evidence>
<dbReference type="Gene3D" id="1.10.510.10">
    <property type="entry name" value="Transferase(Phosphotransferase) domain 1"/>
    <property type="match status" value="1"/>
</dbReference>
<dbReference type="Pfam" id="PF13570">
    <property type="entry name" value="Beta-prop_ACSF4"/>
    <property type="match status" value="1"/>
</dbReference>
<evidence type="ECO:0000256" key="6">
    <source>
        <dbReference type="ARBA" id="ARBA00022840"/>
    </source>
</evidence>
<feature type="domain" description="Protein kinase" evidence="10">
    <location>
        <begin position="30"/>
        <end position="285"/>
    </location>
</feature>
<dbReference type="SUPFAM" id="SSF50969">
    <property type="entry name" value="YVTN repeat-like/Quinoprotein amine dehydrogenase"/>
    <property type="match status" value="1"/>
</dbReference>
<proteinExistence type="predicted"/>
<organism evidence="11 12">
    <name type="scientific">Leptolinea tardivitalis</name>
    <dbReference type="NCBI Taxonomy" id="229920"/>
    <lineage>
        <taxon>Bacteria</taxon>
        <taxon>Bacillati</taxon>
        <taxon>Chloroflexota</taxon>
        <taxon>Anaerolineae</taxon>
        <taxon>Anaerolineales</taxon>
        <taxon>Anaerolineaceae</taxon>
        <taxon>Leptolinea</taxon>
    </lineage>
</organism>
<dbReference type="InterPro" id="IPR017441">
    <property type="entry name" value="Protein_kinase_ATP_BS"/>
</dbReference>
<dbReference type="Pfam" id="PF13360">
    <property type="entry name" value="PQQ_2"/>
    <property type="match status" value="1"/>
</dbReference>
<evidence type="ECO:0000256" key="5">
    <source>
        <dbReference type="ARBA" id="ARBA00022777"/>
    </source>
</evidence>
<dbReference type="Gene3D" id="3.30.200.20">
    <property type="entry name" value="Phosphorylase Kinase, domain 1"/>
    <property type="match status" value="1"/>
</dbReference>
<dbReference type="InterPro" id="IPR018391">
    <property type="entry name" value="PQQ_b-propeller_rpt"/>
</dbReference>
<dbReference type="SUPFAM" id="SSF50998">
    <property type="entry name" value="Quinoprotein alcohol dehydrogenase-like"/>
    <property type="match status" value="1"/>
</dbReference>
<dbReference type="GO" id="GO:0004674">
    <property type="term" value="F:protein serine/threonine kinase activity"/>
    <property type="evidence" value="ECO:0007669"/>
    <property type="project" value="UniProtKB-KW"/>
</dbReference>
<gene>
    <name evidence="11" type="ORF">ADM99_09685</name>
</gene>
<evidence type="ECO:0000256" key="4">
    <source>
        <dbReference type="ARBA" id="ARBA00022741"/>
    </source>
</evidence>